<protein>
    <submittedName>
        <fullName evidence="3">DUF418 domain-containing protein</fullName>
    </submittedName>
</protein>
<keyword evidence="4" id="KW-1185">Reference proteome</keyword>
<keyword evidence="1" id="KW-0812">Transmembrane</keyword>
<feature type="transmembrane region" description="Helical" evidence="1">
    <location>
        <begin position="21"/>
        <end position="42"/>
    </location>
</feature>
<feature type="transmembrane region" description="Helical" evidence="1">
    <location>
        <begin position="249"/>
        <end position="267"/>
    </location>
</feature>
<keyword evidence="1" id="KW-1133">Transmembrane helix</keyword>
<feature type="transmembrane region" description="Helical" evidence="1">
    <location>
        <begin position="121"/>
        <end position="136"/>
    </location>
</feature>
<gene>
    <name evidence="3" type="ORF">IC621_10270</name>
</gene>
<dbReference type="AlphaFoldDB" id="A0A926RXF4"/>
<organism evidence="3 4">
    <name type="scientific">Metabacillus arenae</name>
    <dbReference type="NCBI Taxonomy" id="2771434"/>
    <lineage>
        <taxon>Bacteria</taxon>
        <taxon>Bacillati</taxon>
        <taxon>Bacillota</taxon>
        <taxon>Bacilli</taxon>
        <taxon>Bacillales</taxon>
        <taxon>Bacillaceae</taxon>
        <taxon>Metabacillus</taxon>
    </lineage>
</organism>
<feature type="transmembrane region" description="Helical" evidence="1">
    <location>
        <begin position="279"/>
        <end position="298"/>
    </location>
</feature>
<dbReference type="RefSeq" id="WP_191158212.1">
    <property type="nucleotide sequence ID" value="NZ_JACXAI010000011.1"/>
</dbReference>
<dbReference type="InterPro" id="IPR007349">
    <property type="entry name" value="DUF418"/>
</dbReference>
<dbReference type="PANTHER" id="PTHR30590">
    <property type="entry name" value="INNER MEMBRANE PROTEIN"/>
    <property type="match status" value="1"/>
</dbReference>
<feature type="transmembrane region" description="Helical" evidence="1">
    <location>
        <begin position="97"/>
        <end position="115"/>
    </location>
</feature>
<evidence type="ECO:0000313" key="3">
    <source>
        <dbReference type="EMBL" id="MBD1380615.1"/>
    </source>
</evidence>
<proteinExistence type="predicted"/>
<reference evidence="3" key="1">
    <citation type="submission" date="2020-09" db="EMBL/GenBank/DDBJ databases">
        <title>A novel bacterium of genus Bacillus, isolated from South China Sea.</title>
        <authorList>
            <person name="Huang H."/>
            <person name="Mo K."/>
            <person name="Hu Y."/>
        </authorList>
    </citation>
    <scope>NUCLEOTIDE SEQUENCE</scope>
    <source>
        <strain evidence="3">IB182487</strain>
    </source>
</reference>
<keyword evidence="1" id="KW-0472">Membrane</keyword>
<accession>A0A926RXF4</accession>
<evidence type="ECO:0000256" key="1">
    <source>
        <dbReference type="SAM" id="Phobius"/>
    </source>
</evidence>
<evidence type="ECO:0000259" key="2">
    <source>
        <dbReference type="Pfam" id="PF04235"/>
    </source>
</evidence>
<sequence>MEKFEQITSSKRISSLDVLRGLALLGILFVNMRDFSGPLLYMGKMVVSLDPLNNFVEKALTLFVQASFYPLFAFLFGAGTIIFYERAKEKEIAFGPLYLRRLLGLGFFGMIHAFFIWHGDILITYAVTGLFMFFFLKSSPLALLGWSIGLFLVPNLIFNALLFLTMLIDPSSLSVFANEEEISQAIASYQQGSYWEVANQRIHDWLYVNNLFSAPFLILSILPMFLFGAYAFRSGWFDKEGMKKIHTKWVLIITGGLAVLLKGIPYITVQNALTEQLQLSVGGPVLTVFYVAGFLVLYRNGKVQKALRFFAAVGKASLSNYLLQSIICTMLFYSYGIGLYNQISTIVGMALTLIIFAGQILISNLWFSKFKSGPAEWLWRKFIYLR</sequence>
<dbReference type="Proteomes" id="UP000626844">
    <property type="component" value="Unassembled WGS sequence"/>
</dbReference>
<evidence type="ECO:0000313" key="4">
    <source>
        <dbReference type="Proteomes" id="UP000626844"/>
    </source>
</evidence>
<comment type="caution">
    <text evidence="3">The sequence shown here is derived from an EMBL/GenBank/DDBJ whole genome shotgun (WGS) entry which is preliminary data.</text>
</comment>
<feature type="transmembrane region" description="Helical" evidence="1">
    <location>
        <begin position="143"/>
        <end position="168"/>
    </location>
</feature>
<feature type="transmembrane region" description="Helical" evidence="1">
    <location>
        <begin position="216"/>
        <end position="237"/>
    </location>
</feature>
<feature type="transmembrane region" description="Helical" evidence="1">
    <location>
        <begin position="346"/>
        <end position="367"/>
    </location>
</feature>
<name>A0A926RXF4_9BACI</name>
<feature type="domain" description="DUF418" evidence="2">
    <location>
        <begin position="231"/>
        <end position="385"/>
    </location>
</feature>
<dbReference type="Pfam" id="PF04235">
    <property type="entry name" value="DUF418"/>
    <property type="match status" value="1"/>
</dbReference>
<dbReference type="PANTHER" id="PTHR30590:SF2">
    <property type="entry name" value="INNER MEMBRANE PROTEIN"/>
    <property type="match status" value="1"/>
</dbReference>
<feature type="transmembrane region" description="Helical" evidence="1">
    <location>
        <begin position="318"/>
        <end position="340"/>
    </location>
</feature>
<feature type="transmembrane region" description="Helical" evidence="1">
    <location>
        <begin position="62"/>
        <end position="85"/>
    </location>
</feature>
<dbReference type="EMBL" id="JACXAI010000011">
    <property type="protein sequence ID" value="MBD1380615.1"/>
    <property type="molecule type" value="Genomic_DNA"/>
</dbReference>
<dbReference type="InterPro" id="IPR052529">
    <property type="entry name" value="Bact_Transport_Assoc"/>
</dbReference>